<name>A0A439CYY2_9PEZI</name>
<feature type="domain" description="DUF7587" evidence="1">
    <location>
        <begin position="225"/>
        <end position="348"/>
    </location>
</feature>
<evidence type="ECO:0000259" key="1">
    <source>
        <dbReference type="Pfam" id="PF24494"/>
    </source>
</evidence>
<protein>
    <recommendedName>
        <fullName evidence="1">DUF7587 domain-containing protein</fullName>
    </recommendedName>
</protein>
<reference evidence="2 3" key="1">
    <citation type="submission" date="2018-12" db="EMBL/GenBank/DDBJ databases">
        <title>Draft genome sequence of Xylaria grammica IHI A82.</title>
        <authorList>
            <person name="Buettner E."/>
            <person name="Kellner H."/>
        </authorList>
    </citation>
    <scope>NUCLEOTIDE SEQUENCE [LARGE SCALE GENOMIC DNA]</scope>
    <source>
        <strain evidence="2 3">IHI A82</strain>
    </source>
</reference>
<evidence type="ECO:0000313" key="2">
    <source>
        <dbReference type="EMBL" id="RWA07423.1"/>
    </source>
</evidence>
<dbReference type="InterPro" id="IPR056009">
    <property type="entry name" value="DUF7587"/>
</dbReference>
<accession>A0A439CYY2</accession>
<dbReference type="Proteomes" id="UP000286045">
    <property type="component" value="Unassembled WGS sequence"/>
</dbReference>
<evidence type="ECO:0000313" key="3">
    <source>
        <dbReference type="Proteomes" id="UP000286045"/>
    </source>
</evidence>
<dbReference type="Pfam" id="PF24494">
    <property type="entry name" value="DUF7587"/>
    <property type="match status" value="1"/>
</dbReference>
<gene>
    <name evidence="2" type="ORF">EKO27_g7676</name>
</gene>
<comment type="caution">
    <text evidence="2">The sequence shown here is derived from an EMBL/GenBank/DDBJ whole genome shotgun (WGS) entry which is preliminary data.</text>
</comment>
<dbReference type="STRING" id="363999.A0A439CYY2"/>
<sequence>MGDSVNDVIPLFGGLAVSNDVPRDGVSPNRSSNPTTLYDLTQTLIESSEDTISNAKHVDPFLDDMESLGSIEIGEILLLRRGAVKLADAARILNETAARLNKALESSVITRLISLRSPESSPMCPDSQLLERLLTHFDEPIKRIIRCALDEPNMDDSIPWKVSEECYNQATRVGGTLCAQDYSEVEKQSWIGFWAGVLCRSPNGPTLFSPSASIFGSSDPELEEIPPYLFRVFDHRSSGKNSATVMASEASIRRAQDSRIDILSLDESTVTERLHYHLEQKSLVDAENFDNLISWTSSLLFALQYAIYRDYKFGIGTEYVKICVVDTRKFPRGQFVSDMRLIQRYRQTAEDIGGKPENFFRFRWTDERYYNGEYLSQGRVHLCGRSSVRSLKDLIQFGLYNLYSDLGEAEGRTLWPKRVLKIRERWNTERKTTRQELLTALIIARKFDTVPALDLAIVLLTLKNRKYKSTMLNGESCARLM</sequence>
<dbReference type="AlphaFoldDB" id="A0A439CYY2"/>
<organism evidence="2 3">
    <name type="scientific">Xylaria grammica</name>
    <dbReference type="NCBI Taxonomy" id="363999"/>
    <lineage>
        <taxon>Eukaryota</taxon>
        <taxon>Fungi</taxon>
        <taxon>Dikarya</taxon>
        <taxon>Ascomycota</taxon>
        <taxon>Pezizomycotina</taxon>
        <taxon>Sordariomycetes</taxon>
        <taxon>Xylariomycetidae</taxon>
        <taxon>Xylariales</taxon>
        <taxon>Xylariaceae</taxon>
        <taxon>Xylaria</taxon>
    </lineage>
</organism>
<dbReference type="EMBL" id="RYZI01000259">
    <property type="protein sequence ID" value="RWA07423.1"/>
    <property type="molecule type" value="Genomic_DNA"/>
</dbReference>
<proteinExistence type="predicted"/>
<keyword evidence="3" id="KW-1185">Reference proteome</keyword>